<dbReference type="AlphaFoldDB" id="A0A8J2Q1M6"/>
<keyword evidence="2" id="KW-1185">Reference proteome</keyword>
<evidence type="ECO:0000313" key="2">
    <source>
        <dbReference type="Proteomes" id="UP000708208"/>
    </source>
</evidence>
<gene>
    <name evidence="1" type="ORF">AFUS01_LOCUS39927</name>
</gene>
<dbReference type="EMBL" id="CAJVCH010554289">
    <property type="protein sequence ID" value="CAG7830101.1"/>
    <property type="molecule type" value="Genomic_DNA"/>
</dbReference>
<dbReference type="Proteomes" id="UP000708208">
    <property type="component" value="Unassembled WGS sequence"/>
</dbReference>
<reference evidence="1" key="1">
    <citation type="submission" date="2021-06" db="EMBL/GenBank/DDBJ databases">
        <authorList>
            <person name="Hodson N. C."/>
            <person name="Mongue J. A."/>
            <person name="Jaron S. K."/>
        </authorList>
    </citation>
    <scope>NUCLEOTIDE SEQUENCE</scope>
</reference>
<accession>A0A8J2Q1M6</accession>
<evidence type="ECO:0000313" key="1">
    <source>
        <dbReference type="EMBL" id="CAG7830101.1"/>
    </source>
</evidence>
<proteinExistence type="predicted"/>
<sequence length="146" mass="16634">MVTSTIADIDRALQEQGTLEPEEIQRISEVGRTLQEDAFSALYDIVFQKEAVSQLLNAWISTGNEHMIQKLDCWVGEFLLDHLEICERAPTNQYEGNQKKGCVETLSQNYLAKHVINLVRPTIEKFNGYRPFETITEGLSPGMHIH</sequence>
<organism evidence="1 2">
    <name type="scientific">Allacma fusca</name>
    <dbReference type="NCBI Taxonomy" id="39272"/>
    <lineage>
        <taxon>Eukaryota</taxon>
        <taxon>Metazoa</taxon>
        <taxon>Ecdysozoa</taxon>
        <taxon>Arthropoda</taxon>
        <taxon>Hexapoda</taxon>
        <taxon>Collembola</taxon>
        <taxon>Symphypleona</taxon>
        <taxon>Sminthuridae</taxon>
        <taxon>Allacma</taxon>
    </lineage>
</organism>
<protein>
    <submittedName>
        <fullName evidence="1">Uncharacterized protein</fullName>
    </submittedName>
</protein>
<name>A0A8J2Q1M6_9HEXA</name>
<comment type="caution">
    <text evidence="1">The sequence shown here is derived from an EMBL/GenBank/DDBJ whole genome shotgun (WGS) entry which is preliminary data.</text>
</comment>